<dbReference type="SUPFAM" id="SSF51126">
    <property type="entry name" value="Pectin lyase-like"/>
    <property type="match status" value="1"/>
</dbReference>
<sequence length="2304" mass="250754">MNKHRYRVLFSKTLQRFIVTSELAKTTTSGNTERGDLKCGQSSAYFSFYPSLQSLTFPVFCALGFVSLISPSAHAEILMIQADSTAAANQRPVVLQTANGLPQVNIQTPNDQGLSHNRYTHFDVDTQGAILNNSRKNTQTQQGGWIQSNPYLAGGEAKVILNEVNSNHPSQLKGYVEVAGKKADVIIANPNGIHCQGCGIINAERATFTTGKPEIHHGSLDSFKVEKGKVTVEGKGLDNSQTDYTDIISRSAEINAGVWSKRKVNVTTGKNRVTKNNDSVQIIHTTEKEKQPENPPHFALDVTHLGGMYAEKIHLIGTEQGLGVNHAGHIGASAGEVVIDAKGHVVNQGFIGAQGNIQVQSSENIENRGTIHTKEKQDLKAKTVDNRQGTLAGKQIQINATHVDNRKVSEEGSLIVASDNIHLQTQTLDNRGTKNTANPTQGIQAAQVTLTAQQINNQSGGIYATQRGTLNVTSTLDNRQGDILSAEQLDINGDKSHANMNNAEGKIHAGKHVTLTAKTLQNEGTISTTGNADIALTDGIELNNAFQINGDLRFTTEGKFTNKSKLNIGHRVNIHAAEIENTEAAEISSKTTQISTALFTNRGLIDGETTRIEGESLNNIGTGRIYGDQLSFAATHLTNIKEGDSSATIAARKRLDIGINTLKNLDQSFIFSLGDLHIGGKLSENGEAVGRAKEIINGSGIIEAMGDGKINTTTLLNTDLHLKLGINESREYFHQVAKTTDSQRFTVDKDGIFAWNKKHSEAWFQFYDGRPTQYQNDWIGWRYNRTTKTSKIDVQTPGKILIGGHLTLTGDHLKNQYSKLLVGKSLILGEKPITQNLSHQTLSEGSATLINEDVIGNIDRLDKGSVFKWVHYRSRGLKKSHGHKDTDHKHYEVAHPTEHFNFNVVKNHIGDPEAVRKESDNTSIAAHTPANVISPVENTLRLPNQSLYKINPHADSHYIVETDPRFADKRQWLSSDYMFHALRADPQNMLKRLGDGFYEQRLINEQINQLTGRRFLEGYTSDYEQYKALMDNGLYYAKKWNLTPGVALTAAQMKELTSDLVWFEKRETQLPNGEKINVLAPKVYLSRRNSKINGEGSLISAHQVIIRGMNQVDNSGTILGNSSLSITAQNIKNNEGRLQANHLSLSAENELLNLGGTFEAKDNLAAHAKNLRFESKLSETKDTGDFYKKDISKVTELNLTDKNGKLQVHADENIVVKGIRANISGDAAFYAKGDLELGTVSRINKEHYRMNADNYYLLDQENQIGNQIQVKGNAQYIAGQNITVTGNQLHSDGETTIAAQGNIDIHEGRGKEHLNSAIKTTVRGLVSKKTITAKHRHDYDLAEASMIDADKIHLQSNNGNIKVQGSNLVAENGFTAQGKNIDIREAENRVYSEDFYSKKKSGMLGGGIGVTFGSQKQTLETDQTRLYASGSQVGSLNHDTRFIAENRYTQTASAVSSAKGDVDILAQQAAIKAADDKYESNMKQTFEQKGLTIAITSPILSALQAVQSTIKSAQQTGNSKNNRINAMSAVNTGFDAYRAGQAVGQAQNALSNVMNGSEGMDSMVGIQITYGQQKSESRTHTEGKTAAKSQVNAGGKVNIVATGAGKASNITINGSDVSGKQGTFLGADNDINITAAEQNHLERSTNKSSGFNVGVAVKFGNGVAAGITVGGNRGKGYGNSDETSYVASHVGDSQSKTVIHAGGDANIIGSQVKGKRVEVNAENLNIKSLQDKSSYDGKQTNVSGSVTVGYGFAAGGSFSKSKINADHASVNEQAGIYAGDDGYDVNVEKHSDLKGALVTSTQTAENEGKNRFSTGTITHSDIENYSNHNAKGFGIGGSVTMGGGNAPKEIGGVELQKIGKNNADGSGKVETGGIAGIGSQGNWGVAKGLISGLFGQVSDKGNEHGVTTSSINTKNLIIRDKEAQEQLTGKSINETIEALNKENRHQKLAKADIESIKSDLERDLRVATKFVENVNSVGDDIYYNIEKTDKNILLKQKRDKNCEDISCIQSKEIDVNTLNVPKTKEEAEQLARMYAHGIFNTNDEERITGAIQYGGKDYLDNDALVVKRNYTNPLTELTFTVFERMRAGMNLPSIFGASNASRDQAKIWSLLDEYNKRHPKEQVELTHFAHSLGVSGMVNAMNWAKHKGIDLSHTKINGNTVGTSYPMTNNTIVSNLSLGRINKGYVEKADELFKGGEIKYSVSPRDLVGTGINLPFVPGKFSIGIGNTDTTGDNYSGIPLIDMFRGAHNKAYYKDKRVIEFLYPQNQNNKSQEMESIINYQKTVWGNIGPSFNTIKLNDKGNKK</sequence>
<dbReference type="SMART" id="SM00912">
    <property type="entry name" value="Haemagg_act"/>
    <property type="match status" value="1"/>
</dbReference>
<organism evidence="2 3">
    <name type="scientific">Aggregatibacter segnis</name>
    <dbReference type="NCBI Taxonomy" id="739"/>
    <lineage>
        <taxon>Bacteria</taxon>
        <taxon>Pseudomonadati</taxon>
        <taxon>Pseudomonadota</taxon>
        <taxon>Gammaproteobacteria</taxon>
        <taxon>Pasteurellales</taxon>
        <taxon>Pasteurellaceae</taxon>
        <taxon>Aggregatibacter</taxon>
    </lineage>
</organism>
<dbReference type="InterPro" id="IPR024973">
    <property type="entry name" value="ESPR"/>
</dbReference>
<dbReference type="RefSeq" id="WP_111296857.1">
    <property type="nucleotide sequence ID" value="NZ_QEPM01000007.1"/>
</dbReference>
<dbReference type="InterPro" id="IPR010069">
    <property type="entry name" value="CdiA_FHA1_rpt"/>
</dbReference>
<accession>A0A8B2U4G7</accession>
<evidence type="ECO:0000259" key="1">
    <source>
        <dbReference type="SMART" id="SM00912"/>
    </source>
</evidence>
<dbReference type="GO" id="GO:0003824">
    <property type="term" value="F:catalytic activity"/>
    <property type="evidence" value="ECO:0007669"/>
    <property type="project" value="UniProtKB-ARBA"/>
</dbReference>
<dbReference type="Pfam" id="PF05860">
    <property type="entry name" value="TPS"/>
    <property type="match status" value="1"/>
</dbReference>
<dbReference type="Pfam" id="PF13018">
    <property type="entry name" value="ESPR"/>
    <property type="match status" value="1"/>
</dbReference>
<proteinExistence type="predicted"/>
<protein>
    <submittedName>
        <fullName evidence="2">Filamentous hemagglutinin N-terminal domain-containing protein</fullName>
    </submittedName>
</protein>
<gene>
    <name evidence="2" type="ORF">DPV83_08725</name>
</gene>
<comment type="caution">
    <text evidence="2">The sequence shown here is derived from an EMBL/GenBank/DDBJ whole genome shotgun (WGS) entry which is preliminary data.</text>
</comment>
<dbReference type="Proteomes" id="UP000253998">
    <property type="component" value="Unassembled WGS sequence"/>
</dbReference>
<dbReference type="InterPro" id="IPR025157">
    <property type="entry name" value="Hemagglutinin_rpt"/>
</dbReference>
<name>A0A8B2U4G7_9PAST</name>
<reference evidence="2 3" key="1">
    <citation type="submission" date="2018-05" db="EMBL/GenBank/DDBJ databases">
        <title>Draft Genome Sequences for a Diverse set of 7 Haemophilus Species.</title>
        <authorList>
            <person name="Nichols M."/>
            <person name="Topaz N."/>
            <person name="Wang X."/>
            <person name="Wang X."/>
            <person name="Boxrud D."/>
        </authorList>
    </citation>
    <scope>NUCLEOTIDE SEQUENCE [LARGE SCALE GENOMIC DNA]</scope>
    <source>
        <strain evidence="2 3">C2001002503</strain>
    </source>
</reference>
<dbReference type="NCBIfam" id="TIGR01731">
    <property type="entry name" value="fil_hemag_20aa"/>
    <property type="match status" value="5"/>
</dbReference>
<dbReference type="NCBIfam" id="TIGR01901">
    <property type="entry name" value="adhes_NPXG"/>
    <property type="match status" value="1"/>
</dbReference>
<dbReference type="EMBL" id="QEPM01000007">
    <property type="protein sequence ID" value="RDE69994.1"/>
    <property type="molecule type" value="Genomic_DNA"/>
</dbReference>
<evidence type="ECO:0000313" key="3">
    <source>
        <dbReference type="Proteomes" id="UP000253998"/>
    </source>
</evidence>
<evidence type="ECO:0000313" key="2">
    <source>
        <dbReference type="EMBL" id="RDE69994.1"/>
    </source>
</evidence>
<dbReference type="InterPro" id="IPR012334">
    <property type="entry name" value="Pectin_lyas_fold"/>
</dbReference>
<dbReference type="InterPro" id="IPR008638">
    <property type="entry name" value="FhaB/CdiA-like_TPS"/>
</dbReference>
<feature type="domain" description="Filamentous haemagglutinin FhaB/tRNA nuclease CdiA-like TPS" evidence="1">
    <location>
        <begin position="98"/>
        <end position="218"/>
    </location>
</feature>
<dbReference type="Gene3D" id="2.160.20.10">
    <property type="entry name" value="Single-stranded right-handed beta-helix, Pectin lyase-like"/>
    <property type="match status" value="1"/>
</dbReference>
<dbReference type="Pfam" id="PF13332">
    <property type="entry name" value="Fil_haemagg_2"/>
    <property type="match status" value="2"/>
</dbReference>
<dbReference type="InterPro" id="IPR011050">
    <property type="entry name" value="Pectin_lyase_fold/virulence"/>
</dbReference>